<protein>
    <submittedName>
        <fullName evidence="1">Ankyrin repeat protein</fullName>
    </submittedName>
</protein>
<dbReference type="Gene3D" id="1.25.40.20">
    <property type="entry name" value="Ankyrin repeat-containing domain"/>
    <property type="match status" value="1"/>
</dbReference>
<proteinExistence type="predicted"/>
<dbReference type="Pfam" id="PF12796">
    <property type="entry name" value="Ank_2"/>
    <property type="match status" value="1"/>
</dbReference>
<reference evidence="1" key="1">
    <citation type="journal article" date="2017" name="Science">
        <title>Giant viruses with an expanded complement of translation system components.</title>
        <authorList>
            <person name="Schulz F."/>
            <person name="Yutin N."/>
            <person name="Ivanova N.N."/>
            <person name="Ortega D.R."/>
            <person name="Lee T.K."/>
            <person name="Vierheilig J."/>
            <person name="Daims H."/>
            <person name="Horn M."/>
            <person name="Wagner M."/>
            <person name="Jensen G.J."/>
            <person name="Kyrpides N.C."/>
            <person name="Koonin E.V."/>
            <person name="Woyke T."/>
        </authorList>
    </citation>
    <scope>NUCLEOTIDE SEQUENCE</scope>
    <source>
        <strain evidence="1">HKV1</strain>
    </source>
</reference>
<dbReference type="SMART" id="SM00248">
    <property type="entry name" value="ANK"/>
    <property type="match status" value="2"/>
</dbReference>
<organism evidence="1">
    <name type="scientific">Hokovirus HKV1</name>
    <dbReference type="NCBI Taxonomy" id="1977638"/>
    <lineage>
        <taxon>Viruses</taxon>
        <taxon>Varidnaviria</taxon>
        <taxon>Bamfordvirae</taxon>
        <taxon>Nucleocytoviricota</taxon>
        <taxon>Megaviricetes</taxon>
        <taxon>Imitervirales</taxon>
        <taxon>Mimiviridae</taxon>
        <taxon>Klosneuvirinae</taxon>
        <taxon>Hokovirus</taxon>
    </lineage>
</organism>
<dbReference type="EMBL" id="KY684105">
    <property type="protein sequence ID" value="ARF10851.1"/>
    <property type="molecule type" value="Genomic_DNA"/>
</dbReference>
<dbReference type="InterPro" id="IPR036770">
    <property type="entry name" value="Ankyrin_rpt-contain_sf"/>
</dbReference>
<evidence type="ECO:0000313" key="1">
    <source>
        <dbReference type="EMBL" id="ARF10851.1"/>
    </source>
</evidence>
<gene>
    <name evidence="1" type="ORF">Hokovirus_3_124</name>
</gene>
<dbReference type="SUPFAM" id="SSF48403">
    <property type="entry name" value="Ankyrin repeat"/>
    <property type="match status" value="1"/>
</dbReference>
<dbReference type="InterPro" id="IPR002110">
    <property type="entry name" value="Ankyrin_rpt"/>
</dbReference>
<name>A0A1V0SGQ5_9VIRU</name>
<sequence length="284" mass="33466">MQEEYFVKLKELNVGNNKQLVEKYIDAFKLYFVHNKKTIVNNIGDSSNSSVSNSSVSNSEVVYTDEETREITMLILDYVFTKSQDPEDCHSMKKIKKLALSKSLWFLIEYNTTTNNHNNMICLFNKCKEYKFKKKVSKILYKYISHICNNKKDDYLHDKLKFLLKYYKFGKHYCVPFIKICKLGNLNILKLFNKPNQLTLNDGLWNAAKHGHLHIVDYLIHIGANIRYQNNFVLLTALLNNHKHIIEYLLNKGLPVNLKFSNISLIDYAKFYNFHDIVELLEEK</sequence>
<accession>A0A1V0SGQ5</accession>